<feature type="transmembrane region" description="Helical" evidence="7">
    <location>
        <begin position="342"/>
        <end position="364"/>
    </location>
</feature>
<evidence type="ECO:0000256" key="2">
    <source>
        <dbReference type="ARBA" id="ARBA00022448"/>
    </source>
</evidence>
<feature type="transmembrane region" description="Helical" evidence="7">
    <location>
        <begin position="376"/>
        <end position="394"/>
    </location>
</feature>
<dbReference type="CDD" id="cd06173">
    <property type="entry name" value="MFS_MefA_like"/>
    <property type="match status" value="1"/>
</dbReference>
<feature type="domain" description="Major facilitator superfamily (MFS) profile" evidence="8">
    <location>
        <begin position="218"/>
        <end position="405"/>
    </location>
</feature>
<keyword evidence="5 7" id="KW-1133">Transmembrane helix</keyword>
<evidence type="ECO:0000256" key="6">
    <source>
        <dbReference type="ARBA" id="ARBA00023136"/>
    </source>
</evidence>
<dbReference type="EMBL" id="BAAAZN010000031">
    <property type="protein sequence ID" value="GAA3585427.1"/>
    <property type="molecule type" value="Genomic_DNA"/>
</dbReference>
<dbReference type="InterPro" id="IPR020846">
    <property type="entry name" value="MFS_dom"/>
</dbReference>
<evidence type="ECO:0000256" key="1">
    <source>
        <dbReference type="ARBA" id="ARBA00004651"/>
    </source>
</evidence>
<dbReference type="PROSITE" id="PS50850">
    <property type="entry name" value="MFS"/>
    <property type="match status" value="1"/>
</dbReference>
<feature type="transmembrane region" description="Helical" evidence="7">
    <location>
        <begin position="310"/>
        <end position="330"/>
    </location>
</feature>
<keyword evidence="6 7" id="KW-0472">Membrane</keyword>
<dbReference type="PANTHER" id="PTHR23513">
    <property type="entry name" value="INTEGRAL MEMBRANE EFFLUX PROTEIN-RELATED"/>
    <property type="match status" value="1"/>
</dbReference>
<feature type="transmembrane region" description="Helical" evidence="7">
    <location>
        <begin position="285"/>
        <end position="304"/>
    </location>
</feature>
<evidence type="ECO:0000259" key="8">
    <source>
        <dbReference type="PROSITE" id="PS50850"/>
    </source>
</evidence>
<gene>
    <name evidence="9" type="ORF">GCM10022222_82490</name>
</gene>
<name>A0ABP6YKE4_9PSEU</name>
<keyword evidence="3" id="KW-1003">Cell membrane</keyword>
<protein>
    <submittedName>
        <fullName evidence="9">MFS transporter</fullName>
    </submittedName>
</protein>
<dbReference type="Proteomes" id="UP001500689">
    <property type="component" value="Unassembled WGS sequence"/>
</dbReference>
<dbReference type="PANTHER" id="PTHR23513:SF6">
    <property type="entry name" value="MAJOR FACILITATOR SUPERFAMILY ASSOCIATED DOMAIN-CONTAINING PROTEIN"/>
    <property type="match status" value="1"/>
</dbReference>
<keyword evidence="10" id="KW-1185">Reference proteome</keyword>
<dbReference type="InterPro" id="IPR010290">
    <property type="entry name" value="TM_effector"/>
</dbReference>
<feature type="transmembrane region" description="Helical" evidence="7">
    <location>
        <begin position="221"/>
        <end position="244"/>
    </location>
</feature>
<feature type="transmembrane region" description="Helical" evidence="7">
    <location>
        <begin position="105"/>
        <end position="123"/>
    </location>
</feature>
<proteinExistence type="predicted"/>
<evidence type="ECO:0000256" key="7">
    <source>
        <dbReference type="SAM" id="Phobius"/>
    </source>
</evidence>
<evidence type="ECO:0000256" key="5">
    <source>
        <dbReference type="ARBA" id="ARBA00022989"/>
    </source>
</evidence>
<evidence type="ECO:0000256" key="3">
    <source>
        <dbReference type="ARBA" id="ARBA00022475"/>
    </source>
</evidence>
<reference evidence="10" key="1">
    <citation type="journal article" date="2019" name="Int. J. Syst. Evol. Microbiol.">
        <title>The Global Catalogue of Microorganisms (GCM) 10K type strain sequencing project: providing services to taxonomists for standard genome sequencing and annotation.</title>
        <authorList>
            <consortium name="The Broad Institute Genomics Platform"/>
            <consortium name="The Broad Institute Genome Sequencing Center for Infectious Disease"/>
            <person name="Wu L."/>
            <person name="Ma J."/>
        </authorList>
    </citation>
    <scope>NUCLEOTIDE SEQUENCE [LARGE SCALE GENOMIC DNA]</scope>
    <source>
        <strain evidence="10">JCM 16898</strain>
    </source>
</reference>
<sequence length="405" mass="42928">MKGLLRTPDFRRLWLADALSQVGDRVDFLAIPLLATTTLAASVVQVSLLRTLSTLPYLLLGLQAGAWCDRMRHRPVLITADLGRALLIGSIPVAALFGVLTLGQLFTVVLITGTLTVFFNVAHQTYLPHLVDRATLPEANARLQTNMSVAAVAGPGAGGLLVQFAGNAGAMAVDALTYLWSALWLRRIRIPDAVPEPTDPNLRREITEGLRTVLRQPILRAITLHGAVSSLFQSMYMAVSVVFLSRDLHLPPSVIGLLSTVSLVGALVAGAVARRIGARFGAARALCLAAGMYGGSFLLCAFTTAGWGLIWFVACGIGSSFGIILLNVYTVSFRQAVTPQPLLGRVTSVAQTALFGAAPLGSLLGGVIAEVTNTRMTLYVCGFGILASSAILFASPLRRMRDLPG</sequence>
<keyword evidence="2" id="KW-0813">Transport</keyword>
<dbReference type="RefSeq" id="WP_344868985.1">
    <property type="nucleotide sequence ID" value="NZ_BAAAZN010000031.1"/>
</dbReference>
<dbReference type="InterPro" id="IPR036259">
    <property type="entry name" value="MFS_trans_sf"/>
</dbReference>
<evidence type="ECO:0000256" key="4">
    <source>
        <dbReference type="ARBA" id="ARBA00022692"/>
    </source>
</evidence>
<evidence type="ECO:0000313" key="10">
    <source>
        <dbReference type="Proteomes" id="UP001500689"/>
    </source>
</evidence>
<accession>A0ABP6YKE4</accession>
<dbReference type="SUPFAM" id="SSF103473">
    <property type="entry name" value="MFS general substrate transporter"/>
    <property type="match status" value="1"/>
</dbReference>
<feature type="transmembrane region" description="Helical" evidence="7">
    <location>
        <begin position="250"/>
        <end position="273"/>
    </location>
</feature>
<comment type="subcellular location">
    <subcellularLocation>
        <location evidence="1">Cell membrane</location>
        <topology evidence="1">Multi-pass membrane protein</topology>
    </subcellularLocation>
</comment>
<keyword evidence="4 7" id="KW-0812">Transmembrane</keyword>
<dbReference type="Pfam" id="PF05977">
    <property type="entry name" value="MFS_3"/>
    <property type="match status" value="1"/>
</dbReference>
<organism evidence="9 10">
    <name type="scientific">Amycolatopsis ultiminotia</name>
    <dbReference type="NCBI Taxonomy" id="543629"/>
    <lineage>
        <taxon>Bacteria</taxon>
        <taxon>Bacillati</taxon>
        <taxon>Actinomycetota</taxon>
        <taxon>Actinomycetes</taxon>
        <taxon>Pseudonocardiales</taxon>
        <taxon>Pseudonocardiaceae</taxon>
        <taxon>Amycolatopsis</taxon>
    </lineage>
</organism>
<dbReference type="Gene3D" id="1.20.1250.20">
    <property type="entry name" value="MFS general substrate transporter like domains"/>
    <property type="match status" value="1"/>
</dbReference>
<evidence type="ECO:0000313" key="9">
    <source>
        <dbReference type="EMBL" id="GAA3585427.1"/>
    </source>
</evidence>
<comment type="caution">
    <text evidence="9">The sequence shown here is derived from an EMBL/GenBank/DDBJ whole genome shotgun (WGS) entry which is preliminary data.</text>
</comment>